<keyword evidence="2" id="KW-1185">Reference proteome</keyword>
<dbReference type="RefSeq" id="WP_109920334.1">
    <property type="nucleotide sequence ID" value="NZ_QGLF01000002.1"/>
</dbReference>
<comment type="caution">
    <text evidence="1">The sequence shown here is derived from an EMBL/GenBank/DDBJ whole genome shotgun (WGS) entry which is preliminary data.</text>
</comment>
<proteinExistence type="predicted"/>
<dbReference type="EMBL" id="QGLF01000002">
    <property type="protein sequence ID" value="PWR21689.1"/>
    <property type="molecule type" value="Genomic_DNA"/>
</dbReference>
<evidence type="ECO:0000313" key="2">
    <source>
        <dbReference type="Proteomes" id="UP000246077"/>
    </source>
</evidence>
<dbReference type="AlphaFoldDB" id="A0A317E3X6"/>
<reference evidence="2" key="1">
    <citation type="submission" date="2018-05" db="EMBL/GenBank/DDBJ databases">
        <title>Zavarzinia sp. HR-AS.</title>
        <authorList>
            <person name="Lee Y."/>
            <person name="Jeon C.O."/>
        </authorList>
    </citation>
    <scope>NUCLEOTIDE SEQUENCE [LARGE SCALE GENOMIC DNA]</scope>
    <source>
        <strain evidence="2">DSM 1231</strain>
    </source>
</reference>
<accession>A0A317E3X6</accession>
<sequence>MNSVIESFGAAARSFGRAVAVEIIAGRLERGTQPRRQPLADLAETLRRGALDRLGYTLPAAEIAAILRAALREPIITPWLTVRLVNGGKTILARPAYPIARLVLAQEVARLLPDHPGIGAVAEQIAAKAPKRLTRACWVERLARWLAVPLPLPDGRAIAIERHPFKKGLRSRRTITLYPDHSAVRPNPKGFQQQARLPFIPSIGTMIPWEAALWRLIAVEPYTTTKGLPSNVLIWHRIASPRHQPEFRTTGLAFNRLNHIRPPYDAAARIALQRLDAGRSRAAAAGM</sequence>
<name>A0A317E3X6_9PROT</name>
<organism evidence="1 2">
    <name type="scientific">Zavarzinia compransoris</name>
    <dbReference type="NCBI Taxonomy" id="1264899"/>
    <lineage>
        <taxon>Bacteria</taxon>
        <taxon>Pseudomonadati</taxon>
        <taxon>Pseudomonadota</taxon>
        <taxon>Alphaproteobacteria</taxon>
        <taxon>Rhodospirillales</taxon>
        <taxon>Zavarziniaceae</taxon>
        <taxon>Zavarzinia</taxon>
    </lineage>
</organism>
<evidence type="ECO:0000313" key="1">
    <source>
        <dbReference type="EMBL" id="PWR21689.1"/>
    </source>
</evidence>
<dbReference type="Proteomes" id="UP000246077">
    <property type="component" value="Unassembled WGS sequence"/>
</dbReference>
<gene>
    <name evidence="1" type="ORF">DKG75_06735</name>
</gene>
<protein>
    <submittedName>
        <fullName evidence="1">Uncharacterized protein</fullName>
    </submittedName>
</protein>